<evidence type="ECO:0000256" key="6">
    <source>
        <dbReference type="ARBA" id="ARBA00023306"/>
    </source>
</evidence>
<accession>A0ABT6T361</accession>
<comment type="caution">
    <text evidence="7">The sequence shown here is derived from an EMBL/GenBank/DDBJ whole genome shotgun (WGS) entry which is preliminary data.</text>
</comment>
<dbReference type="Proteomes" id="UP001237105">
    <property type="component" value="Unassembled WGS sequence"/>
</dbReference>
<keyword evidence="5" id="KW-0717">Septation</keyword>
<sequence length="123" mass="13310">MSAAVVEEKARAHLVTDAPDGHRAIRVALRYDPEAPDADIRVAVPGSPGDVEWDLPRALLEKGLRTPTGTGSVRVWPCGRVQAVIEFHSESGVMVLQFDCVALVRFLRRTYAVTATPTTSSTV</sequence>
<keyword evidence="8" id="KW-1185">Reference proteome</keyword>
<name>A0ABT6T361_9ACTN</name>
<evidence type="ECO:0000256" key="4">
    <source>
        <dbReference type="ARBA" id="ARBA00022969"/>
    </source>
</evidence>
<evidence type="ECO:0000313" key="8">
    <source>
        <dbReference type="Proteomes" id="UP001237105"/>
    </source>
</evidence>
<comment type="similarity">
    <text evidence="2">Belongs to the SsgA family.</text>
</comment>
<comment type="subcellular location">
    <subcellularLocation>
        <location evidence="1">Cell septum</location>
    </subcellularLocation>
</comment>
<proteinExistence type="inferred from homology"/>
<dbReference type="InterPro" id="IPR006776">
    <property type="entry name" value="SsgB"/>
</dbReference>
<keyword evidence="3" id="KW-0132">Cell division</keyword>
<dbReference type="Pfam" id="PF04686">
    <property type="entry name" value="SsgA"/>
    <property type="match status" value="1"/>
</dbReference>
<evidence type="ECO:0000256" key="3">
    <source>
        <dbReference type="ARBA" id="ARBA00022618"/>
    </source>
</evidence>
<organism evidence="7 8">
    <name type="scientific">Streptomyces luteolus</name>
    <dbReference type="NCBI Taxonomy" id="3043615"/>
    <lineage>
        <taxon>Bacteria</taxon>
        <taxon>Bacillati</taxon>
        <taxon>Actinomycetota</taxon>
        <taxon>Actinomycetes</taxon>
        <taxon>Kitasatosporales</taxon>
        <taxon>Streptomycetaceae</taxon>
        <taxon>Streptomyces</taxon>
    </lineage>
</organism>
<dbReference type="InterPro" id="IPR038658">
    <property type="entry name" value="SsgB_sf"/>
</dbReference>
<keyword evidence="4" id="KW-0749">Sporulation</keyword>
<reference evidence="7 8" key="1">
    <citation type="submission" date="2023-05" db="EMBL/GenBank/DDBJ databases">
        <title>Draft genome sequence of Streptomyces sp. B-S-A12 isolated from a cave soil in Thailand.</title>
        <authorList>
            <person name="Chamroensaksri N."/>
            <person name="Muangham S."/>
        </authorList>
    </citation>
    <scope>NUCLEOTIDE SEQUENCE [LARGE SCALE GENOMIC DNA]</scope>
    <source>
        <strain evidence="7 8">B-S-A12</strain>
    </source>
</reference>
<dbReference type="Gene3D" id="2.30.31.20">
    <property type="entry name" value="Sporulation-specific cell division protein SsgB"/>
    <property type="match status" value="1"/>
</dbReference>
<gene>
    <name evidence="7" type="ORF">QIT00_25195</name>
</gene>
<keyword evidence="6" id="KW-0131">Cell cycle</keyword>
<evidence type="ECO:0000313" key="7">
    <source>
        <dbReference type="EMBL" id="MDI3421808.1"/>
    </source>
</evidence>
<dbReference type="EMBL" id="JASCIS010000028">
    <property type="protein sequence ID" value="MDI3421808.1"/>
    <property type="molecule type" value="Genomic_DNA"/>
</dbReference>
<evidence type="ECO:0000256" key="5">
    <source>
        <dbReference type="ARBA" id="ARBA00023210"/>
    </source>
</evidence>
<evidence type="ECO:0000256" key="1">
    <source>
        <dbReference type="ARBA" id="ARBA00004431"/>
    </source>
</evidence>
<protein>
    <submittedName>
        <fullName evidence="7">SsgA family sporulation/cell division regulator</fullName>
    </submittedName>
</protein>
<evidence type="ECO:0000256" key="2">
    <source>
        <dbReference type="ARBA" id="ARBA00009323"/>
    </source>
</evidence>
<dbReference type="RefSeq" id="WP_282537665.1">
    <property type="nucleotide sequence ID" value="NZ_JASCIS010000028.1"/>
</dbReference>